<keyword evidence="2" id="KW-0863">Zinc-finger</keyword>
<evidence type="ECO:0000256" key="2">
    <source>
        <dbReference type="PROSITE-ProRule" id="PRU00047"/>
    </source>
</evidence>
<dbReference type="Pfam" id="PF05585">
    <property type="entry name" value="DUF1758"/>
    <property type="match status" value="1"/>
</dbReference>
<feature type="non-terminal residue" evidence="6">
    <location>
        <position position="993"/>
    </location>
</feature>
<keyword evidence="2" id="KW-0862">Zinc</keyword>
<keyword evidence="2" id="KW-0479">Metal-binding</keyword>
<sequence length="993" mass="113870">MSGPTSLKSQKALLTRYCNNLASTVEKSKELSKLEILALRDATIRAQVQTQIFELNATSKLVDDSLATFTATVDSLIDTLNAEQEAQAQEYIDKAHTSLDNARSLAIDLEAKMYSAHDQMNFEADKNVWEGQIMAKPKLPAIPIPIFSGKAWQFENFWTLFEANVNSQPLTKLQKFNYLISALRGEARETIQRYPISEENYDLALDLLRNKYGDEFKLISSLQHRLEGARAENNSIPAQRKLLEYLIPIIAQLQKKGVDLKGSFTSQKILSKFIPSIQRKTLEQKMEGWRTEEDWRINELLEELDKQITKEERINGMVTEVKIGRNNKIRENPPNQNPIVPVCLFCKSTWHRSMFCSKYATIEQRRKFFEENKRCYNCAKEGHSSKQCTAISCKLCSGKKHHHTLCPVRARKEVEKVDKRTIFSREKPTRTNFSTQNTRAKPVRAQRPNATVATAHPISTSECENTQELDTHMESIAEEEHKATVFHNQESEINSADTVLLLTGSARVKDEKHNIWKEIEILFDTGADRSFISLALARDLGLESPRSQDLIMYTFGSTEPKSTRCGVTTLELWDQQNKKHKVHLCATPILVTKGKTAHLTEADKQFIARNNLTLSKTPWNEEIHPQILLGCDQLWNFLDAPNPKFSLPSGLQLIPSKLGYLLCGKQHPEELQKKEIETQAEAVVNTLVNFDDELMQWDKYWTIDSSGVCEFTGTKNAEKEAVNEKVQRFFDETIQKRADGYYVRFPYKENHPPLPTNEAIARKRLTSVLSSLKLKPNILSEYEKIFQDQLEKGIIEEIPNLLPAQGLLHYIPHQPVVTPKKETTKVRIVFDASSHYKQCPSLNDILHQGPLILPDIISLLLRFRIPAYAITADVEKAFLQVHLHEEDRDVTRFFWVHDVTLPAEGDNIKTMRFTRVTFGLNVSPFLLGRTIQFHLEHFEQDHELAQEIRENLYVDNLILSAQTVEDAKIKALRARNIFEEMRMNLREFASNAT</sequence>
<dbReference type="InterPro" id="IPR005312">
    <property type="entry name" value="DUF1759"/>
</dbReference>
<dbReference type="SMART" id="SM00343">
    <property type="entry name" value="ZnF_C2HC"/>
    <property type="match status" value="2"/>
</dbReference>
<dbReference type="InterPro" id="IPR000477">
    <property type="entry name" value="RT_dom"/>
</dbReference>
<feature type="domain" description="CCHC-type" evidence="4">
    <location>
        <begin position="374"/>
        <end position="388"/>
    </location>
</feature>
<reference evidence="6 7" key="1">
    <citation type="submission" date="2018-11" db="EMBL/GenBank/DDBJ databases">
        <authorList>
            <consortium name="Pathogen Informatics"/>
        </authorList>
    </citation>
    <scope>NUCLEOTIDE SEQUENCE [LARGE SCALE GENOMIC DNA]</scope>
</reference>
<dbReference type="GO" id="GO:0006508">
    <property type="term" value="P:proteolysis"/>
    <property type="evidence" value="ECO:0007669"/>
    <property type="project" value="InterPro"/>
</dbReference>
<dbReference type="PROSITE" id="PS50175">
    <property type="entry name" value="ASP_PROT_RETROV"/>
    <property type="match status" value="1"/>
</dbReference>
<keyword evidence="7" id="KW-1185">Reference proteome</keyword>
<dbReference type="Pfam" id="PF00098">
    <property type="entry name" value="zf-CCHC"/>
    <property type="match status" value="1"/>
</dbReference>
<gene>
    <name evidence="6" type="ORF">CGOC_LOCUS580</name>
</gene>
<evidence type="ECO:0000256" key="3">
    <source>
        <dbReference type="SAM" id="MobiDB-lite"/>
    </source>
</evidence>
<name>A0A3P6RLZ1_CYLGO</name>
<dbReference type="Pfam" id="PF03564">
    <property type="entry name" value="DUF1759"/>
    <property type="match status" value="1"/>
</dbReference>
<dbReference type="Gene3D" id="3.30.70.270">
    <property type="match status" value="1"/>
</dbReference>
<dbReference type="PROSITE" id="PS50158">
    <property type="entry name" value="ZF_CCHC"/>
    <property type="match status" value="1"/>
</dbReference>
<dbReference type="GO" id="GO:0003676">
    <property type="term" value="F:nucleic acid binding"/>
    <property type="evidence" value="ECO:0007669"/>
    <property type="project" value="InterPro"/>
</dbReference>
<dbReference type="InterPro" id="IPR043502">
    <property type="entry name" value="DNA/RNA_pol_sf"/>
</dbReference>
<dbReference type="SUPFAM" id="SSF56672">
    <property type="entry name" value="DNA/RNA polymerases"/>
    <property type="match status" value="1"/>
</dbReference>
<dbReference type="Pfam" id="PF00078">
    <property type="entry name" value="RVT_1"/>
    <property type="match status" value="1"/>
</dbReference>
<protein>
    <recommendedName>
        <fullName evidence="8">CCHC-type domain-containing protein</fullName>
    </recommendedName>
</protein>
<dbReference type="InterPro" id="IPR001878">
    <property type="entry name" value="Znf_CCHC"/>
</dbReference>
<dbReference type="Gene3D" id="4.10.60.10">
    <property type="entry name" value="Zinc finger, CCHC-type"/>
    <property type="match status" value="1"/>
</dbReference>
<evidence type="ECO:0000313" key="6">
    <source>
        <dbReference type="EMBL" id="VDK45704.1"/>
    </source>
</evidence>
<dbReference type="InterPro" id="IPR008737">
    <property type="entry name" value="DUF1758"/>
</dbReference>
<dbReference type="InterPro" id="IPR043128">
    <property type="entry name" value="Rev_trsase/Diguanyl_cyclase"/>
</dbReference>
<dbReference type="GO" id="GO:0008270">
    <property type="term" value="F:zinc ion binding"/>
    <property type="evidence" value="ECO:0007669"/>
    <property type="project" value="UniProtKB-KW"/>
</dbReference>
<dbReference type="EMBL" id="UYRV01000865">
    <property type="protein sequence ID" value="VDK45704.1"/>
    <property type="molecule type" value="Genomic_DNA"/>
</dbReference>
<proteinExistence type="predicted"/>
<dbReference type="InterPro" id="IPR001995">
    <property type="entry name" value="Peptidase_A2_cat"/>
</dbReference>
<evidence type="ECO:0000256" key="1">
    <source>
        <dbReference type="ARBA" id="ARBA00022801"/>
    </source>
</evidence>
<dbReference type="PANTHER" id="PTHR47331">
    <property type="entry name" value="PHD-TYPE DOMAIN-CONTAINING PROTEIN"/>
    <property type="match status" value="1"/>
</dbReference>
<organism evidence="6 7">
    <name type="scientific">Cylicostephanus goldi</name>
    <name type="common">Nematode worm</name>
    <dbReference type="NCBI Taxonomy" id="71465"/>
    <lineage>
        <taxon>Eukaryota</taxon>
        <taxon>Metazoa</taxon>
        <taxon>Ecdysozoa</taxon>
        <taxon>Nematoda</taxon>
        <taxon>Chromadorea</taxon>
        <taxon>Rhabditida</taxon>
        <taxon>Rhabditina</taxon>
        <taxon>Rhabditomorpha</taxon>
        <taxon>Strongyloidea</taxon>
        <taxon>Strongylidae</taxon>
        <taxon>Cylicostephanus</taxon>
    </lineage>
</organism>
<keyword evidence="1" id="KW-0378">Hydrolase</keyword>
<feature type="region of interest" description="Disordered" evidence="3">
    <location>
        <begin position="431"/>
        <end position="452"/>
    </location>
</feature>
<evidence type="ECO:0000259" key="5">
    <source>
        <dbReference type="PROSITE" id="PS50175"/>
    </source>
</evidence>
<evidence type="ECO:0008006" key="8">
    <source>
        <dbReference type="Google" id="ProtNLM"/>
    </source>
</evidence>
<dbReference type="Gene3D" id="2.40.70.10">
    <property type="entry name" value="Acid Proteases"/>
    <property type="match status" value="1"/>
</dbReference>
<evidence type="ECO:0000313" key="7">
    <source>
        <dbReference type="Proteomes" id="UP000271889"/>
    </source>
</evidence>
<evidence type="ECO:0000259" key="4">
    <source>
        <dbReference type="PROSITE" id="PS50158"/>
    </source>
</evidence>
<accession>A0A3P6RLZ1</accession>
<dbReference type="OrthoDB" id="5864674at2759"/>
<dbReference type="PANTHER" id="PTHR47331:SF5">
    <property type="entry name" value="RIBONUCLEASE H"/>
    <property type="match status" value="1"/>
</dbReference>
<dbReference type="Proteomes" id="UP000271889">
    <property type="component" value="Unassembled WGS sequence"/>
</dbReference>
<dbReference type="GO" id="GO:0004190">
    <property type="term" value="F:aspartic-type endopeptidase activity"/>
    <property type="evidence" value="ECO:0007669"/>
    <property type="project" value="InterPro"/>
</dbReference>
<dbReference type="InterPro" id="IPR021109">
    <property type="entry name" value="Peptidase_aspartic_dom_sf"/>
</dbReference>
<dbReference type="Gene3D" id="3.10.10.10">
    <property type="entry name" value="HIV Type 1 Reverse Transcriptase, subunit A, domain 1"/>
    <property type="match status" value="1"/>
</dbReference>
<feature type="domain" description="Peptidase A2" evidence="5">
    <location>
        <begin position="519"/>
        <end position="533"/>
    </location>
</feature>
<dbReference type="AlphaFoldDB" id="A0A3P6RLZ1"/>